<organism evidence="2 3">
    <name type="scientific">Vespula vulgaris</name>
    <name type="common">Yellow jacket</name>
    <name type="synonym">Wasp</name>
    <dbReference type="NCBI Taxonomy" id="7454"/>
    <lineage>
        <taxon>Eukaryota</taxon>
        <taxon>Metazoa</taxon>
        <taxon>Ecdysozoa</taxon>
        <taxon>Arthropoda</taxon>
        <taxon>Hexapoda</taxon>
        <taxon>Insecta</taxon>
        <taxon>Pterygota</taxon>
        <taxon>Neoptera</taxon>
        <taxon>Endopterygota</taxon>
        <taxon>Hymenoptera</taxon>
        <taxon>Apocrita</taxon>
        <taxon>Aculeata</taxon>
        <taxon>Vespoidea</taxon>
        <taxon>Vespidae</taxon>
        <taxon>Vespinae</taxon>
        <taxon>Vespula</taxon>
    </lineage>
</organism>
<dbReference type="Proteomes" id="UP000614350">
    <property type="component" value="Unassembled WGS sequence"/>
</dbReference>
<feature type="chain" id="PRO_5032494519" evidence="1">
    <location>
        <begin position="24"/>
        <end position="89"/>
    </location>
</feature>
<comment type="caution">
    <text evidence="2">The sequence shown here is derived from an EMBL/GenBank/DDBJ whole genome shotgun (WGS) entry which is preliminary data.</text>
</comment>
<proteinExistence type="predicted"/>
<dbReference type="EMBL" id="JACSEA010000014">
    <property type="protein sequence ID" value="KAF7385833.1"/>
    <property type="molecule type" value="Genomic_DNA"/>
</dbReference>
<name>A0A834MWN5_VESVU</name>
<evidence type="ECO:0000313" key="3">
    <source>
        <dbReference type="Proteomes" id="UP000614350"/>
    </source>
</evidence>
<evidence type="ECO:0000313" key="2">
    <source>
        <dbReference type="EMBL" id="KAF7385833.1"/>
    </source>
</evidence>
<keyword evidence="3" id="KW-1185">Reference proteome</keyword>
<dbReference type="Gene3D" id="2.10.25.10">
    <property type="entry name" value="Laminin"/>
    <property type="match status" value="1"/>
</dbReference>
<gene>
    <name evidence="2" type="ORF">HZH66_011675</name>
</gene>
<sequence length="89" mass="10075">MARIRSHQTIMILGYLAIGIVLAQNPVDEKTTFEAAFQGRCGRRSPCEHLCYELHDGMYECDCRDGYILHKNGYSCAGHPYLPVVSIIR</sequence>
<dbReference type="SUPFAM" id="SSF57196">
    <property type="entry name" value="EGF/Laminin"/>
    <property type="match status" value="1"/>
</dbReference>
<keyword evidence="1" id="KW-0732">Signal</keyword>
<protein>
    <submittedName>
        <fullName evidence="2">Uncharacterized protein</fullName>
    </submittedName>
</protein>
<evidence type="ECO:0000256" key="1">
    <source>
        <dbReference type="SAM" id="SignalP"/>
    </source>
</evidence>
<reference evidence="2" key="1">
    <citation type="journal article" date="2020" name="G3 (Bethesda)">
        <title>High-Quality Assemblies for Three Invasive Social Wasps from the &lt;i&gt;Vespula&lt;/i&gt; Genus.</title>
        <authorList>
            <person name="Harrop T.W.R."/>
            <person name="Guhlin J."/>
            <person name="McLaughlin G.M."/>
            <person name="Permina E."/>
            <person name="Stockwell P."/>
            <person name="Gilligan J."/>
            <person name="Le Lec M.F."/>
            <person name="Gruber M.A.M."/>
            <person name="Quinn O."/>
            <person name="Lovegrove M."/>
            <person name="Duncan E.J."/>
            <person name="Remnant E.J."/>
            <person name="Van Eeckhoven J."/>
            <person name="Graham B."/>
            <person name="Knapp R.A."/>
            <person name="Langford K.W."/>
            <person name="Kronenberg Z."/>
            <person name="Press M.O."/>
            <person name="Eacker S.M."/>
            <person name="Wilson-Rankin E.E."/>
            <person name="Purcell J."/>
            <person name="Lester P.J."/>
            <person name="Dearden P.K."/>
        </authorList>
    </citation>
    <scope>NUCLEOTIDE SEQUENCE</scope>
    <source>
        <strain evidence="2">Marl-1</strain>
    </source>
</reference>
<feature type="signal peptide" evidence="1">
    <location>
        <begin position="1"/>
        <end position="23"/>
    </location>
</feature>
<accession>A0A834MWN5</accession>
<dbReference type="AlphaFoldDB" id="A0A834MWN5"/>